<dbReference type="Gene3D" id="3.60.15.10">
    <property type="entry name" value="Ribonuclease Z/Hydroxyacylglutathione hydrolase-like"/>
    <property type="match status" value="1"/>
</dbReference>
<dbReference type="InterPro" id="IPR036866">
    <property type="entry name" value="RibonucZ/Hydroxyglut_hydro"/>
</dbReference>
<evidence type="ECO:0008006" key="3">
    <source>
        <dbReference type="Google" id="ProtNLM"/>
    </source>
</evidence>
<dbReference type="SUPFAM" id="SSF56281">
    <property type="entry name" value="Metallo-hydrolase/oxidoreductase"/>
    <property type="match status" value="1"/>
</dbReference>
<reference evidence="1 2" key="1">
    <citation type="journal article" date="2016" name="Nat. Commun.">
        <title>Thousands of microbial genomes shed light on interconnected biogeochemical processes in an aquifer system.</title>
        <authorList>
            <person name="Anantharaman K."/>
            <person name="Brown C.T."/>
            <person name="Hug L.A."/>
            <person name="Sharon I."/>
            <person name="Castelle C.J."/>
            <person name="Probst A.J."/>
            <person name="Thomas B.C."/>
            <person name="Singh A."/>
            <person name="Wilkins M.J."/>
            <person name="Karaoz U."/>
            <person name="Brodie E.L."/>
            <person name="Williams K.H."/>
            <person name="Hubbard S.S."/>
            <person name="Banfield J.F."/>
        </authorList>
    </citation>
    <scope>NUCLEOTIDE SEQUENCE [LARGE SCALE GENOMIC DNA]</scope>
</reference>
<dbReference type="AlphaFoldDB" id="A0A1F8F5Z0"/>
<accession>A0A1F8F5Z0</accession>
<dbReference type="PANTHER" id="PTHR42967">
    <property type="entry name" value="METAL DEPENDENT HYDROLASE"/>
    <property type="match status" value="1"/>
</dbReference>
<organism evidence="1 2">
    <name type="scientific">Candidatus Yanofskybacteria bacterium RIFCSPHIGHO2_01_FULL_45_42</name>
    <dbReference type="NCBI Taxonomy" id="1802671"/>
    <lineage>
        <taxon>Bacteria</taxon>
        <taxon>Candidatus Yanofskyibacteriota</taxon>
    </lineage>
</organism>
<dbReference type="Pfam" id="PF13483">
    <property type="entry name" value="Lactamase_B_3"/>
    <property type="match status" value="1"/>
</dbReference>
<gene>
    <name evidence="1" type="ORF">A2750_00975</name>
</gene>
<evidence type="ECO:0000313" key="2">
    <source>
        <dbReference type="Proteomes" id="UP000178023"/>
    </source>
</evidence>
<name>A0A1F8F5Z0_9BACT</name>
<evidence type="ECO:0000313" key="1">
    <source>
        <dbReference type="EMBL" id="OGN08028.1"/>
    </source>
</evidence>
<proteinExistence type="predicted"/>
<dbReference type="EMBL" id="MGJL01000012">
    <property type="protein sequence ID" value="OGN08028.1"/>
    <property type="molecule type" value="Genomic_DNA"/>
</dbReference>
<sequence length="219" mass="24497">MTITWYGQSCFRIETKGASSTGLGQASVLIDPFSRDIGLRPPRIKDDIVLVTHAHYDHNNLEGLNEEAFVINTPGEYERKGIYVRGTRSYHDNSSGIERGLNTVFILKAEDMAICHMGDFGQTKLEEHQLEEIGDVDLLMIPVGGKYTIGSKEAVEIIGQIEPKIVIPMHYKVPSLNIDIDGPEKFTKELGLAPEKVDKFKIAKKLLPAEEIKLVMFEL</sequence>
<protein>
    <recommendedName>
        <fullName evidence="3">MBL fold metallo-hydrolase</fullName>
    </recommendedName>
</protein>
<dbReference type="Proteomes" id="UP000178023">
    <property type="component" value="Unassembled WGS sequence"/>
</dbReference>
<dbReference type="PANTHER" id="PTHR42967:SF1">
    <property type="entry name" value="MBL FOLD METALLO-HYDROLASE"/>
    <property type="match status" value="1"/>
</dbReference>
<comment type="caution">
    <text evidence="1">The sequence shown here is derived from an EMBL/GenBank/DDBJ whole genome shotgun (WGS) entry which is preliminary data.</text>
</comment>